<sequence length="296" mass="34172">MSSNTTTFAHGANRPRPSFSDLPVEVRQRIWELTWPPSRVVELCFRDNPDFSRPCSSSSSSPSRVVELSFRDNPDWSGPCSTSSSFSGSDEDLRNPVEFDCLEVAGRYCVWRQGDCTIRDQGTKRLERCRNPVALQVCRESRLHTLSKYIRLQHLKLDSVGFYLNPYRDLLWLDHDTDTENMSGLGVSYGYDLGKIKMIMVAQDGLWANEVNKVAALLRSFTGLRLVRVILENRRSRKRGRRRAPAAELYRQAARDLRQKDKIRLPTRDWEVEYVDIEGNVYCQLSFSKDLVLRRA</sequence>
<dbReference type="InterPro" id="IPR045518">
    <property type="entry name" value="2EXR"/>
</dbReference>
<dbReference type="Proteomes" id="UP001287286">
    <property type="component" value="Unassembled WGS sequence"/>
</dbReference>
<comment type="caution">
    <text evidence="2">The sequence shown here is derived from an EMBL/GenBank/DDBJ whole genome shotgun (WGS) entry which is preliminary data.</text>
</comment>
<name>A0ABR0BEY0_PURLI</name>
<dbReference type="PANTHER" id="PTHR35910">
    <property type="entry name" value="2EXR DOMAIN-CONTAINING PROTEIN"/>
    <property type="match status" value="1"/>
</dbReference>
<evidence type="ECO:0000313" key="2">
    <source>
        <dbReference type="EMBL" id="KAK4073074.1"/>
    </source>
</evidence>
<dbReference type="Pfam" id="PF20150">
    <property type="entry name" value="2EXR"/>
    <property type="match status" value="1"/>
</dbReference>
<dbReference type="PANTHER" id="PTHR35910:SF1">
    <property type="entry name" value="2EXR DOMAIN-CONTAINING PROTEIN"/>
    <property type="match status" value="1"/>
</dbReference>
<proteinExistence type="predicted"/>
<keyword evidence="3" id="KW-1185">Reference proteome</keyword>
<feature type="domain" description="2EXR" evidence="1">
    <location>
        <begin position="17"/>
        <end position="171"/>
    </location>
</feature>
<accession>A0ABR0BEY0</accession>
<evidence type="ECO:0000313" key="3">
    <source>
        <dbReference type="Proteomes" id="UP001287286"/>
    </source>
</evidence>
<protein>
    <recommendedName>
        <fullName evidence="1">2EXR domain-containing protein</fullName>
    </recommendedName>
</protein>
<organism evidence="2 3">
    <name type="scientific">Purpureocillium lilacinum</name>
    <name type="common">Paecilomyces lilacinus</name>
    <dbReference type="NCBI Taxonomy" id="33203"/>
    <lineage>
        <taxon>Eukaryota</taxon>
        <taxon>Fungi</taxon>
        <taxon>Dikarya</taxon>
        <taxon>Ascomycota</taxon>
        <taxon>Pezizomycotina</taxon>
        <taxon>Sordariomycetes</taxon>
        <taxon>Hypocreomycetidae</taxon>
        <taxon>Hypocreales</taxon>
        <taxon>Ophiocordycipitaceae</taxon>
        <taxon>Purpureocillium</taxon>
    </lineage>
</organism>
<evidence type="ECO:0000259" key="1">
    <source>
        <dbReference type="Pfam" id="PF20150"/>
    </source>
</evidence>
<gene>
    <name evidence="2" type="ORF">Purlil1_13146</name>
</gene>
<dbReference type="EMBL" id="JAWRVI010000172">
    <property type="protein sequence ID" value="KAK4073074.1"/>
    <property type="molecule type" value="Genomic_DNA"/>
</dbReference>
<reference evidence="2 3" key="1">
    <citation type="journal article" date="2024" name="Microbiol. Resour. Announc.">
        <title>Genome annotations for the ascomycete fungi Trichoderma harzianum, Trichoderma aggressivum, and Purpureocillium lilacinum.</title>
        <authorList>
            <person name="Beijen E.P.W."/>
            <person name="Ohm R.A."/>
        </authorList>
    </citation>
    <scope>NUCLEOTIDE SEQUENCE [LARGE SCALE GENOMIC DNA]</scope>
    <source>
        <strain evidence="2 3">CBS 150709</strain>
    </source>
</reference>